<name>A0A5S4ZPD8_9FIRM</name>
<feature type="transmembrane region" description="Helical" evidence="6">
    <location>
        <begin position="20"/>
        <end position="41"/>
    </location>
</feature>
<evidence type="ECO:0000313" key="7">
    <source>
        <dbReference type="EMBL" id="TYO94480.1"/>
    </source>
</evidence>
<comment type="caution">
    <text evidence="7">The sequence shown here is derived from an EMBL/GenBank/DDBJ whole genome shotgun (WGS) entry which is preliminary data.</text>
</comment>
<comment type="subcellular location">
    <subcellularLocation>
        <location evidence="1">Membrane</location>
        <topology evidence="1">Multi-pass membrane protein</topology>
    </subcellularLocation>
</comment>
<feature type="transmembrane region" description="Helical" evidence="6">
    <location>
        <begin position="116"/>
        <end position="136"/>
    </location>
</feature>
<dbReference type="PANTHER" id="PTHR30569">
    <property type="entry name" value="CYTOSINE TRANSPORTER CODB"/>
    <property type="match status" value="1"/>
</dbReference>
<dbReference type="InterPro" id="IPR030191">
    <property type="entry name" value="CodB"/>
</dbReference>
<feature type="transmembrane region" description="Helical" evidence="6">
    <location>
        <begin position="142"/>
        <end position="161"/>
    </location>
</feature>
<dbReference type="Pfam" id="PF02133">
    <property type="entry name" value="Transp_cyt_pur"/>
    <property type="match status" value="1"/>
</dbReference>
<proteinExistence type="inferred from homology"/>
<evidence type="ECO:0000256" key="2">
    <source>
        <dbReference type="ARBA" id="ARBA00008974"/>
    </source>
</evidence>
<dbReference type="Gene3D" id="1.10.4160.10">
    <property type="entry name" value="Hydantoin permease"/>
    <property type="match status" value="1"/>
</dbReference>
<dbReference type="GO" id="GO:0005886">
    <property type="term" value="C:plasma membrane"/>
    <property type="evidence" value="ECO:0007669"/>
    <property type="project" value="TreeGrafter"/>
</dbReference>
<dbReference type="AlphaFoldDB" id="A0A5S4ZPD8"/>
<keyword evidence="3 6" id="KW-0812">Transmembrane</keyword>
<evidence type="ECO:0000313" key="8">
    <source>
        <dbReference type="Proteomes" id="UP000323166"/>
    </source>
</evidence>
<evidence type="ECO:0000256" key="6">
    <source>
        <dbReference type="SAM" id="Phobius"/>
    </source>
</evidence>
<evidence type="ECO:0000256" key="4">
    <source>
        <dbReference type="ARBA" id="ARBA00022989"/>
    </source>
</evidence>
<dbReference type="EMBL" id="VNHM01000015">
    <property type="protein sequence ID" value="TYO94480.1"/>
    <property type="molecule type" value="Genomic_DNA"/>
</dbReference>
<comment type="similarity">
    <text evidence="2">Belongs to the purine-cytosine permease (2.A.39) family.</text>
</comment>
<keyword evidence="5 6" id="KW-0472">Membrane</keyword>
<feature type="transmembrane region" description="Helical" evidence="6">
    <location>
        <begin position="86"/>
        <end position="109"/>
    </location>
</feature>
<keyword evidence="4 6" id="KW-1133">Transmembrane helix</keyword>
<reference evidence="7 8" key="1">
    <citation type="submission" date="2019-07" db="EMBL/GenBank/DDBJ databases">
        <title>Genomic Encyclopedia of Type Strains, Phase I: the one thousand microbial genomes (KMG-I) project.</title>
        <authorList>
            <person name="Kyrpides N."/>
        </authorList>
    </citation>
    <scope>NUCLEOTIDE SEQUENCE [LARGE SCALE GENOMIC DNA]</scope>
    <source>
        <strain evidence="7 8">DSM 6562</strain>
    </source>
</reference>
<organism evidence="7 8">
    <name type="scientific">Desulfallas thermosapovorans DSM 6562</name>
    <dbReference type="NCBI Taxonomy" id="1121431"/>
    <lineage>
        <taxon>Bacteria</taxon>
        <taxon>Bacillati</taxon>
        <taxon>Bacillota</taxon>
        <taxon>Clostridia</taxon>
        <taxon>Eubacteriales</taxon>
        <taxon>Desulfallaceae</taxon>
        <taxon>Desulfallas</taxon>
    </lineage>
</organism>
<dbReference type="InterPro" id="IPR001248">
    <property type="entry name" value="Pur-cyt_permease"/>
</dbReference>
<dbReference type="GO" id="GO:0015209">
    <property type="term" value="F:cytosine transmembrane transporter activity"/>
    <property type="evidence" value="ECO:0007669"/>
    <property type="project" value="InterPro"/>
</dbReference>
<accession>A0A5S4ZPD8</accession>
<dbReference type="InterPro" id="IPR037272">
    <property type="entry name" value="SNS_sf"/>
</dbReference>
<dbReference type="PANTHER" id="PTHR30569:SF0">
    <property type="entry name" value="CYTOSINE PERMEASE"/>
    <property type="match status" value="1"/>
</dbReference>
<sequence length="177" mass="19302">MYSVIATGDWNPVVVVQNLGMGIPALFFILFANWTTNHNLLYSSGMALLNIFPRLKRWKSTFICGILGTGLALTGIVNHLESWLTLLSYIFSPLLGVVLAELLMVGFVMGNEKSAVAVNFSALIAVGMAVVIEIFLPSQYAASLAGLTTAALIYILLKNVFHRLSKPNKTYCCRGSR</sequence>
<dbReference type="Proteomes" id="UP000323166">
    <property type="component" value="Unassembled WGS sequence"/>
</dbReference>
<protein>
    <submittedName>
        <fullName evidence="7">Permease for cytosine/purines</fullName>
    </submittedName>
</protein>
<dbReference type="SUPFAM" id="SSF161070">
    <property type="entry name" value="SNF-like"/>
    <property type="match status" value="1"/>
</dbReference>
<evidence type="ECO:0000256" key="5">
    <source>
        <dbReference type="ARBA" id="ARBA00023136"/>
    </source>
</evidence>
<gene>
    <name evidence="7" type="ORF">LX24_02468</name>
</gene>
<evidence type="ECO:0000256" key="1">
    <source>
        <dbReference type="ARBA" id="ARBA00004141"/>
    </source>
</evidence>
<keyword evidence="8" id="KW-1185">Reference proteome</keyword>
<feature type="transmembrane region" description="Helical" evidence="6">
    <location>
        <begin position="62"/>
        <end position="80"/>
    </location>
</feature>
<evidence type="ECO:0000256" key="3">
    <source>
        <dbReference type="ARBA" id="ARBA00022692"/>
    </source>
</evidence>